<evidence type="ECO:0000313" key="1">
    <source>
        <dbReference type="EMBL" id="NYE49785.1"/>
    </source>
</evidence>
<reference evidence="1 2" key="1">
    <citation type="submission" date="2020-07" db="EMBL/GenBank/DDBJ databases">
        <title>Sequencing the genomes of 1000 actinobacteria strains.</title>
        <authorList>
            <person name="Klenk H.-P."/>
        </authorList>
    </citation>
    <scope>NUCLEOTIDE SEQUENCE [LARGE SCALE GENOMIC DNA]</scope>
    <source>
        <strain evidence="1 2">CXB654</strain>
    </source>
</reference>
<dbReference type="Gene3D" id="2.180.10.10">
    <property type="entry name" value="RHS repeat-associated core"/>
    <property type="match status" value="1"/>
</dbReference>
<dbReference type="NCBIfam" id="TIGR03696">
    <property type="entry name" value="Rhs_assc_core"/>
    <property type="match status" value="1"/>
</dbReference>
<dbReference type="InterPro" id="IPR022385">
    <property type="entry name" value="Rhs_assc_core"/>
</dbReference>
<name>A0A852U2P2_9ACTN</name>
<gene>
    <name evidence="1" type="ORF">HDA32_004905</name>
</gene>
<dbReference type="EMBL" id="JACCCC010000001">
    <property type="protein sequence ID" value="NYE49785.1"/>
    <property type="molecule type" value="Genomic_DNA"/>
</dbReference>
<comment type="caution">
    <text evidence="1">The sequence shown here is derived from an EMBL/GenBank/DDBJ whole genome shotgun (WGS) entry which is preliminary data.</text>
</comment>
<evidence type="ECO:0000313" key="2">
    <source>
        <dbReference type="Proteomes" id="UP000589036"/>
    </source>
</evidence>
<accession>A0A852U2P2</accession>
<organism evidence="1 2">
    <name type="scientific">Spinactinospora alkalitolerans</name>
    <dbReference type="NCBI Taxonomy" id="687207"/>
    <lineage>
        <taxon>Bacteria</taxon>
        <taxon>Bacillati</taxon>
        <taxon>Actinomycetota</taxon>
        <taxon>Actinomycetes</taxon>
        <taxon>Streptosporangiales</taxon>
        <taxon>Nocardiopsidaceae</taxon>
        <taxon>Spinactinospora</taxon>
    </lineage>
</organism>
<sequence length="248" mass="25971">MDLVLTAGVDGFAQVLVVHTPEAAQNPDLAELELALGTEGVTMTQDAGGEAEEGGGTGQMAVDAHTGETVRRRFTVFGADRGSTGEWPSDKGYVGGTVDGSTGLTRLGARAYDTTIGRFVSVDPVMNLDDPQQMHGYANGNPATWSDPSGLLLPGGYTKKPDPPRGVNDITQIKQEAMWTRQGRNLAEMRAGNGRYNYSPYYYASYYPSGSCSSSPGGGSDYGAVNHDPYAAVVSGIALLARLPGVVG</sequence>
<dbReference type="AlphaFoldDB" id="A0A852U2P2"/>
<protein>
    <submittedName>
        <fullName evidence="1">RHS repeat-associated protein</fullName>
    </submittedName>
</protein>
<proteinExistence type="predicted"/>
<dbReference type="Proteomes" id="UP000589036">
    <property type="component" value="Unassembled WGS sequence"/>
</dbReference>
<keyword evidence="2" id="KW-1185">Reference proteome</keyword>